<dbReference type="SUPFAM" id="SSF56672">
    <property type="entry name" value="DNA/RNA polymerases"/>
    <property type="match status" value="1"/>
</dbReference>
<proteinExistence type="predicted"/>
<dbReference type="EMBL" id="GHES01035969">
    <property type="protein sequence ID" value="MPA66528.1"/>
    <property type="molecule type" value="Transcribed_RNA"/>
</dbReference>
<dbReference type="PANTHER" id="PTHR11439">
    <property type="entry name" value="GAG-POL-RELATED RETROTRANSPOSON"/>
    <property type="match status" value="1"/>
</dbReference>
<accession>A0A5B7BE62</accession>
<sequence length="205" mass="23002">MHSPTDLHFAAVKRILRYLKDTPSLSLQYKPSSLHLQAYTDADWAGDPLDRRSTTDFLLCLGSNPINWGAKKQYSVARSTTEAEYKAMVVTASELALLKSLLCDLHIFLPKVPTLACVNISALALASNPVFHARTKHIKIDYHYVREQVTHRQLAIQYLSATDKVADIFTKSLSSPMFLFMRSKLRLVTPPFSLQGLLIVTVSLL</sequence>
<dbReference type="CDD" id="cd09272">
    <property type="entry name" value="RNase_HI_RT_Ty1"/>
    <property type="match status" value="1"/>
</dbReference>
<evidence type="ECO:0000313" key="1">
    <source>
        <dbReference type="EMBL" id="MPA66528.1"/>
    </source>
</evidence>
<protein>
    <submittedName>
        <fullName evidence="1">Uncharacterized protein</fullName>
    </submittedName>
</protein>
<reference evidence="1" key="1">
    <citation type="submission" date="2019-08" db="EMBL/GenBank/DDBJ databases">
        <title>Reference gene set and small RNA set construction with multiple tissues from Davidia involucrata Baill.</title>
        <authorList>
            <person name="Yang H."/>
            <person name="Zhou C."/>
            <person name="Li G."/>
            <person name="Wang J."/>
            <person name="Gao P."/>
            <person name="Wang M."/>
            <person name="Wang R."/>
            <person name="Zhao Y."/>
        </authorList>
    </citation>
    <scope>NUCLEOTIDE SEQUENCE</scope>
    <source>
        <tissue evidence="1">Mixed with DoveR01_LX</tissue>
    </source>
</reference>
<name>A0A5B7BE62_DAVIN</name>
<dbReference type="AlphaFoldDB" id="A0A5B7BE62"/>
<dbReference type="InterPro" id="IPR043502">
    <property type="entry name" value="DNA/RNA_pol_sf"/>
</dbReference>
<dbReference type="PANTHER" id="PTHR11439:SF455">
    <property type="entry name" value="RLK (RECEPTOR-LIKE PROTEIN KINASE) 8, PUTATIVE-RELATED"/>
    <property type="match status" value="1"/>
</dbReference>
<gene>
    <name evidence="1" type="ORF">Din_035969</name>
</gene>
<organism evidence="1">
    <name type="scientific">Davidia involucrata</name>
    <name type="common">Dove tree</name>
    <dbReference type="NCBI Taxonomy" id="16924"/>
    <lineage>
        <taxon>Eukaryota</taxon>
        <taxon>Viridiplantae</taxon>
        <taxon>Streptophyta</taxon>
        <taxon>Embryophyta</taxon>
        <taxon>Tracheophyta</taxon>
        <taxon>Spermatophyta</taxon>
        <taxon>Magnoliopsida</taxon>
        <taxon>eudicotyledons</taxon>
        <taxon>Gunneridae</taxon>
        <taxon>Pentapetalae</taxon>
        <taxon>asterids</taxon>
        <taxon>Cornales</taxon>
        <taxon>Nyssaceae</taxon>
        <taxon>Davidia</taxon>
    </lineage>
</organism>